<name>A0ABP9C492_9FLAO</name>
<gene>
    <name evidence="2" type="ORF">GCM10023330_07030</name>
</gene>
<dbReference type="Pfam" id="PF11074">
    <property type="entry name" value="DUF2779"/>
    <property type="match status" value="1"/>
</dbReference>
<dbReference type="InterPro" id="IPR021301">
    <property type="entry name" value="DUF2779"/>
</dbReference>
<evidence type="ECO:0000313" key="2">
    <source>
        <dbReference type="EMBL" id="GAA4803437.1"/>
    </source>
</evidence>
<protein>
    <recommendedName>
        <fullName evidence="1">DUF2779 domain-containing protein</fullName>
    </recommendedName>
</protein>
<proteinExistence type="predicted"/>
<evidence type="ECO:0000313" key="3">
    <source>
        <dbReference type="Proteomes" id="UP001501433"/>
    </source>
</evidence>
<dbReference type="Proteomes" id="UP001501433">
    <property type="component" value="Unassembled WGS sequence"/>
</dbReference>
<dbReference type="RefSeq" id="WP_345275548.1">
    <property type="nucleotide sequence ID" value="NZ_BAABJW010000001.1"/>
</dbReference>
<dbReference type="EMBL" id="BAABJW010000001">
    <property type="protein sequence ID" value="GAA4803437.1"/>
    <property type="molecule type" value="Genomic_DNA"/>
</dbReference>
<accession>A0ABP9C492</accession>
<comment type="caution">
    <text evidence="2">The sequence shown here is derived from an EMBL/GenBank/DDBJ whole genome shotgun (WGS) entry which is preliminary data.</text>
</comment>
<feature type="domain" description="DUF2779" evidence="1">
    <location>
        <begin position="298"/>
        <end position="420"/>
    </location>
</feature>
<dbReference type="Gene3D" id="3.90.320.10">
    <property type="match status" value="1"/>
</dbReference>
<reference evidence="3" key="1">
    <citation type="journal article" date="2019" name="Int. J. Syst. Evol. Microbiol.">
        <title>The Global Catalogue of Microorganisms (GCM) 10K type strain sequencing project: providing services to taxonomists for standard genome sequencing and annotation.</title>
        <authorList>
            <consortium name="The Broad Institute Genomics Platform"/>
            <consortium name="The Broad Institute Genome Sequencing Center for Infectious Disease"/>
            <person name="Wu L."/>
            <person name="Ma J."/>
        </authorList>
    </citation>
    <scope>NUCLEOTIDE SEQUENCE [LARGE SCALE GENOMIC DNA]</scope>
    <source>
        <strain evidence="3">JCM 18325</strain>
    </source>
</reference>
<keyword evidence="3" id="KW-1185">Reference proteome</keyword>
<sequence length="492" mass="56819">MHQLTKTDFIHYLNCPESLWLLKNKPNEYPNGEFSLFLEKLIKEGYEVEAYAKQLFTNGIEIPENASPEFTKGIINKGGTVYFQPSFSTQKGVFARIDILERLADNTWHIYEVKSSTSIKTDNKHNHLKDACFQKQVLTENGYAVSKVSIIHLNKEYVKQAQIVANELLEIVEVTDKLEVLYSSVVNQIHAASNFINKESINETVCSCKYNTRSNHCDSFKYFNTTIPEYSIYEIGNIRAKKIGQLVDNDQLAIIDIPLDFELNANQQTQVASVKHEEPIINIPNIKREIDKLKFPLHFIDYETYASAIPKLDGLSPHKHLTFQVSIHTLSEEGTLTHFEYLLDKMQMPIEMLQAMQDFTGSTGTFVSWHASFEIGRNKDLIEWLPQFTNYLTYINEHTFDLETIFKRDYIDYRFHGSSSIKKVLPVVVPEVTYSDLDINNGTMALDTWGRMVLDKDFSEDIEETRKSLLAYCELDTFAMVEIYKVLIRMIN</sequence>
<evidence type="ECO:0000259" key="1">
    <source>
        <dbReference type="Pfam" id="PF11074"/>
    </source>
</evidence>
<organism evidence="2 3">
    <name type="scientific">Litoribaculum gwangyangense</name>
    <dbReference type="NCBI Taxonomy" id="1130722"/>
    <lineage>
        <taxon>Bacteria</taxon>
        <taxon>Pseudomonadati</taxon>
        <taxon>Bacteroidota</taxon>
        <taxon>Flavobacteriia</taxon>
        <taxon>Flavobacteriales</taxon>
        <taxon>Flavobacteriaceae</taxon>
        <taxon>Litoribaculum</taxon>
    </lineage>
</organism>
<dbReference type="InterPro" id="IPR011604">
    <property type="entry name" value="PDDEXK-like_dom_sf"/>
</dbReference>